<dbReference type="Gene3D" id="1.10.10.10">
    <property type="entry name" value="Winged helix-like DNA-binding domain superfamily/Winged helix DNA-binding domain"/>
    <property type="match status" value="1"/>
</dbReference>
<accession>A0A9W6SHZ8</accession>
<dbReference type="EMBL" id="BSTX01000001">
    <property type="protein sequence ID" value="GLZ77470.1"/>
    <property type="molecule type" value="Genomic_DNA"/>
</dbReference>
<feature type="domain" description="HTH luxR-type" evidence="3">
    <location>
        <begin position="791"/>
        <end position="855"/>
    </location>
</feature>
<gene>
    <name evidence="4" type="ORF">Afil01_22770</name>
</gene>
<protein>
    <submittedName>
        <fullName evidence="4">Transcriptional regulator</fullName>
    </submittedName>
</protein>
<dbReference type="SUPFAM" id="SSF52540">
    <property type="entry name" value="P-loop containing nucleoside triphosphate hydrolases"/>
    <property type="match status" value="1"/>
</dbReference>
<evidence type="ECO:0000256" key="2">
    <source>
        <dbReference type="ARBA" id="ARBA00022840"/>
    </source>
</evidence>
<evidence type="ECO:0000313" key="4">
    <source>
        <dbReference type="EMBL" id="GLZ77470.1"/>
    </source>
</evidence>
<dbReference type="InterPro" id="IPR016032">
    <property type="entry name" value="Sig_transdc_resp-reg_C-effctor"/>
</dbReference>
<keyword evidence="5" id="KW-1185">Reference proteome</keyword>
<dbReference type="InterPro" id="IPR027417">
    <property type="entry name" value="P-loop_NTPase"/>
</dbReference>
<sequence length="855" mass="89702">MLRGRAGEVGVLRGLVEGAVAGRGGALVVRGEAGVGKTALLDVVAGSDGVRVLRGAGVESEAALAYAGLQVVLREVLRRVPALPGRQASALRAAVRGEGEGEAFLVGASVLTLLGDVAEDGPVLVLVDDAHWLDRESADALVFAARRLGAERVAVVFATRGEGLGGLPEVRLGGLPDVVGAEVLMDVAPGLAASERRRLLRAAEGNPLALVELAGGDVRRVYDERLARLPEATRVILTVAAAEDTGDLGLVLEAAVRVGRAVAEDLAPAEAAGLVRVVGGRLEFRHPLVREAAYRVPLAERVAAHAALAEVTRDEARRVWHRAAATPGHDEELAVELERRAELCRARGGRAAVAAAYERAAALSPDDRARGRRLAAAAVAAGDAGDIDRGITLAETAAGLVRDRAGRARIAEARADLEHTRGRPEAARALFVDAALAAPTPLRLVKAMMAAWDDADPAAAVTDTAARLGGLELAGPLARGAEGMRAHAVGELREGAVAIREFAEGVEATRDERCLADHVLLQGWDLLLGEYAAVHERVVRLDLECREQGAIGVLPRVLLREARCLMFLGRHHDAHATAMEGVAIARDTGCDHLTATFGGLLAALAALDGETVEEEAGVILITSAPWRGYAAGMLELGAGRFDAAAGRFAEVTGGPYRHTLIALHALPELVEAATRVGRHEEAAVAAARFAEWADATGARWAKAVELRCRALLSGEESLYVDAIAAHQGDGRPFELARTRLLYGEWLRRAKRRGDARTALSAALAGFERARPWAERARAELRAAGDTSEAPAPAPVARLTAQETQVVRLAATGMTNRDIGARLFLSPRTVGYHLSNAYAKLGVASRAALAGLNLAV</sequence>
<dbReference type="Proteomes" id="UP001165079">
    <property type="component" value="Unassembled WGS sequence"/>
</dbReference>
<dbReference type="SMART" id="SM00421">
    <property type="entry name" value="HTH_LUXR"/>
    <property type="match status" value="1"/>
</dbReference>
<name>A0A9W6SHZ8_9ACTN</name>
<dbReference type="GO" id="GO:0004016">
    <property type="term" value="F:adenylate cyclase activity"/>
    <property type="evidence" value="ECO:0007669"/>
    <property type="project" value="TreeGrafter"/>
</dbReference>
<keyword evidence="2" id="KW-0067">ATP-binding</keyword>
<dbReference type="GO" id="GO:0006355">
    <property type="term" value="P:regulation of DNA-templated transcription"/>
    <property type="evidence" value="ECO:0007669"/>
    <property type="project" value="InterPro"/>
</dbReference>
<evidence type="ECO:0000259" key="3">
    <source>
        <dbReference type="PROSITE" id="PS50043"/>
    </source>
</evidence>
<dbReference type="PANTHER" id="PTHR16305">
    <property type="entry name" value="TESTICULAR SOLUBLE ADENYLYL CYCLASE"/>
    <property type="match status" value="1"/>
</dbReference>
<dbReference type="GO" id="GO:0005524">
    <property type="term" value="F:ATP binding"/>
    <property type="evidence" value="ECO:0007669"/>
    <property type="project" value="UniProtKB-KW"/>
</dbReference>
<dbReference type="GO" id="GO:0005737">
    <property type="term" value="C:cytoplasm"/>
    <property type="evidence" value="ECO:0007669"/>
    <property type="project" value="TreeGrafter"/>
</dbReference>
<dbReference type="InterPro" id="IPR041664">
    <property type="entry name" value="AAA_16"/>
</dbReference>
<dbReference type="InterPro" id="IPR036388">
    <property type="entry name" value="WH-like_DNA-bd_sf"/>
</dbReference>
<dbReference type="Pfam" id="PF00196">
    <property type="entry name" value="GerE"/>
    <property type="match status" value="1"/>
</dbReference>
<comment type="caution">
    <text evidence="4">The sequence shown here is derived from an EMBL/GenBank/DDBJ whole genome shotgun (WGS) entry which is preliminary data.</text>
</comment>
<organism evidence="4 5">
    <name type="scientific">Actinorhabdospora filicis</name>
    <dbReference type="NCBI Taxonomy" id="1785913"/>
    <lineage>
        <taxon>Bacteria</taxon>
        <taxon>Bacillati</taxon>
        <taxon>Actinomycetota</taxon>
        <taxon>Actinomycetes</taxon>
        <taxon>Micromonosporales</taxon>
        <taxon>Micromonosporaceae</taxon>
        <taxon>Actinorhabdospora</taxon>
    </lineage>
</organism>
<dbReference type="PROSITE" id="PS50043">
    <property type="entry name" value="HTH_LUXR_2"/>
    <property type="match status" value="1"/>
</dbReference>
<dbReference type="PANTHER" id="PTHR16305:SF35">
    <property type="entry name" value="TRANSCRIPTIONAL ACTIVATOR DOMAIN"/>
    <property type="match status" value="1"/>
</dbReference>
<reference evidence="4" key="1">
    <citation type="submission" date="2023-03" db="EMBL/GenBank/DDBJ databases">
        <title>Actinorhabdospora filicis NBRC 111898.</title>
        <authorList>
            <person name="Ichikawa N."/>
            <person name="Sato H."/>
            <person name="Tonouchi N."/>
        </authorList>
    </citation>
    <scope>NUCLEOTIDE SEQUENCE</scope>
    <source>
        <strain evidence="4">NBRC 111898</strain>
    </source>
</reference>
<dbReference type="PRINTS" id="PR00038">
    <property type="entry name" value="HTHLUXR"/>
</dbReference>
<dbReference type="SUPFAM" id="SSF46894">
    <property type="entry name" value="C-terminal effector domain of the bipartite response regulators"/>
    <property type="match status" value="1"/>
</dbReference>
<dbReference type="PROSITE" id="PS00622">
    <property type="entry name" value="HTH_LUXR_1"/>
    <property type="match status" value="1"/>
</dbReference>
<dbReference type="AlphaFoldDB" id="A0A9W6SHZ8"/>
<dbReference type="GO" id="GO:0003677">
    <property type="term" value="F:DNA binding"/>
    <property type="evidence" value="ECO:0007669"/>
    <property type="project" value="InterPro"/>
</dbReference>
<evidence type="ECO:0000313" key="5">
    <source>
        <dbReference type="Proteomes" id="UP001165079"/>
    </source>
</evidence>
<keyword evidence="1" id="KW-0547">Nucleotide-binding</keyword>
<dbReference type="InterPro" id="IPR000792">
    <property type="entry name" value="Tscrpt_reg_LuxR_C"/>
</dbReference>
<evidence type="ECO:0000256" key="1">
    <source>
        <dbReference type="ARBA" id="ARBA00022741"/>
    </source>
</evidence>
<proteinExistence type="predicted"/>
<dbReference type="Pfam" id="PF13191">
    <property type="entry name" value="AAA_16"/>
    <property type="match status" value="1"/>
</dbReference>
<dbReference type="CDD" id="cd06170">
    <property type="entry name" value="LuxR_C_like"/>
    <property type="match status" value="1"/>
</dbReference>